<proteinExistence type="inferred from homology"/>
<keyword evidence="13" id="KW-1185">Reference proteome</keyword>
<dbReference type="NCBIfam" id="TIGR04188">
    <property type="entry name" value="methyltr_grsp"/>
    <property type="match status" value="1"/>
</dbReference>
<dbReference type="CDD" id="cd02440">
    <property type="entry name" value="AdoMet_MTases"/>
    <property type="match status" value="1"/>
</dbReference>
<dbReference type="InterPro" id="IPR029063">
    <property type="entry name" value="SAM-dependent_MTases_sf"/>
</dbReference>
<dbReference type="EC" id="2.1.1.77" evidence="3"/>
<evidence type="ECO:0000313" key="12">
    <source>
        <dbReference type="EMBL" id="PRY00663.1"/>
    </source>
</evidence>
<reference evidence="12 13" key="1">
    <citation type="submission" date="2018-03" db="EMBL/GenBank/DDBJ databases">
        <title>Genomic Encyclopedia of Archaeal and Bacterial Type Strains, Phase II (KMG-II): from individual species to whole genera.</title>
        <authorList>
            <person name="Goeker M."/>
        </authorList>
    </citation>
    <scope>NUCLEOTIDE SEQUENCE [LARGE SCALE GENOMIC DNA]</scope>
    <source>
        <strain evidence="12 13">DSM 45601</strain>
    </source>
</reference>
<accession>A0A2T0Q9Y9</accession>
<dbReference type="GO" id="GO:0005737">
    <property type="term" value="C:cytoplasm"/>
    <property type="evidence" value="ECO:0007669"/>
    <property type="project" value="UniProtKB-SubCell"/>
</dbReference>
<keyword evidence="6 12" id="KW-0489">Methyltransferase</keyword>
<gene>
    <name evidence="12" type="ORF">CLV72_102294</name>
</gene>
<dbReference type="EMBL" id="PVZC01000002">
    <property type="protein sequence ID" value="PRY00663.1"/>
    <property type="molecule type" value="Genomic_DNA"/>
</dbReference>
<sequence>MTHSTTDAAAELRRALAADLIERGEVRTGRWRDAVQEVPREVFLGEAVYRLTEDGSAWRPVRRDRLGEQEWLELAYQDVSWVTQVDGVDAADAMGDVVGSPTSSSTLPSLVVAMLEDMDIGAGQRVLEIGTGTGYSTALLCQALGDARVTSVEVDSGVAAAAAAALARVGHRPRLLVADGVLGDLDGLADDRRYDRLVATCSFRYLPPPWLDQVRPGGTILFTLSGWMHANAQALLTVTDDACAEGRFLTGHRSFMLARPHQPPPAGPLLYPPAGAERPSALGPEVLREPTARLLAQLAAPGAVAVATSRDVLLWDIASGSRTHVQPEDGGWRVRQSGPVRLWDQVEDAIRTWHDHGSPDISRFGLTATPAEQRLWLDSPQGPSWRLPI</sequence>
<dbReference type="Gene3D" id="3.40.50.150">
    <property type="entry name" value="Vaccinia Virus protein VP39"/>
    <property type="match status" value="1"/>
</dbReference>
<dbReference type="PANTHER" id="PTHR11579">
    <property type="entry name" value="PROTEIN-L-ISOASPARTATE O-METHYLTRANSFERASE"/>
    <property type="match status" value="1"/>
</dbReference>
<dbReference type="PANTHER" id="PTHR11579:SF0">
    <property type="entry name" value="PROTEIN-L-ISOASPARTATE(D-ASPARTATE) O-METHYLTRANSFERASE"/>
    <property type="match status" value="1"/>
</dbReference>
<dbReference type="SUPFAM" id="SSF53335">
    <property type="entry name" value="S-adenosyl-L-methionine-dependent methyltransferases"/>
    <property type="match status" value="1"/>
</dbReference>
<dbReference type="GO" id="GO:0032259">
    <property type="term" value="P:methylation"/>
    <property type="evidence" value="ECO:0007669"/>
    <property type="project" value="UniProtKB-KW"/>
</dbReference>
<keyword evidence="5" id="KW-0963">Cytoplasm</keyword>
<evidence type="ECO:0000256" key="4">
    <source>
        <dbReference type="ARBA" id="ARBA00013346"/>
    </source>
</evidence>
<evidence type="ECO:0000256" key="3">
    <source>
        <dbReference type="ARBA" id="ARBA00011890"/>
    </source>
</evidence>
<dbReference type="Pfam" id="PF01135">
    <property type="entry name" value="PCMT"/>
    <property type="match status" value="1"/>
</dbReference>
<evidence type="ECO:0000256" key="5">
    <source>
        <dbReference type="ARBA" id="ARBA00022490"/>
    </source>
</evidence>
<comment type="similarity">
    <text evidence="2">Belongs to the methyltransferase superfamily. L-isoaspartyl/D-aspartyl protein methyltransferase family.</text>
</comment>
<dbReference type="OrthoDB" id="4035289at2"/>
<evidence type="ECO:0000256" key="10">
    <source>
        <dbReference type="ARBA" id="ARBA00031323"/>
    </source>
</evidence>
<evidence type="ECO:0000256" key="8">
    <source>
        <dbReference type="ARBA" id="ARBA00022691"/>
    </source>
</evidence>
<protein>
    <recommendedName>
        <fullName evidence="4">Protein-L-isoaspartate O-methyltransferase</fullName>
        <ecNumber evidence="3">2.1.1.77</ecNumber>
    </recommendedName>
    <alternativeName>
        <fullName evidence="11">L-isoaspartyl protein carboxyl methyltransferase</fullName>
    </alternativeName>
    <alternativeName>
        <fullName evidence="9">Protein L-isoaspartyl methyltransferase</fullName>
    </alternativeName>
    <alternativeName>
        <fullName evidence="10">Protein-beta-aspartate methyltransferase</fullName>
    </alternativeName>
</protein>
<dbReference type="GO" id="GO:0004719">
    <property type="term" value="F:protein-L-isoaspartate (D-aspartate) O-methyltransferase activity"/>
    <property type="evidence" value="ECO:0007669"/>
    <property type="project" value="UniProtKB-EC"/>
</dbReference>
<organism evidence="12 13">
    <name type="scientific">Allonocardiopsis opalescens</name>
    <dbReference type="NCBI Taxonomy" id="1144618"/>
    <lineage>
        <taxon>Bacteria</taxon>
        <taxon>Bacillati</taxon>
        <taxon>Actinomycetota</taxon>
        <taxon>Actinomycetes</taxon>
        <taxon>Streptosporangiales</taxon>
        <taxon>Allonocardiopsis</taxon>
    </lineage>
</organism>
<comment type="caution">
    <text evidence="12">The sequence shown here is derived from an EMBL/GenBank/DDBJ whole genome shotgun (WGS) entry which is preliminary data.</text>
</comment>
<evidence type="ECO:0000256" key="6">
    <source>
        <dbReference type="ARBA" id="ARBA00022603"/>
    </source>
</evidence>
<keyword evidence="7 12" id="KW-0808">Transferase</keyword>
<keyword evidence="8" id="KW-0949">S-adenosyl-L-methionine</keyword>
<dbReference type="Proteomes" id="UP000237846">
    <property type="component" value="Unassembled WGS sequence"/>
</dbReference>
<dbReference type="AlphaFoldDB" id="A0A2T0Q9Y9"/>
<name>A0A2T0Q9Y9_9ACTN</name>
<dbReference type="InterPro" id="IPR000682">
    <property type="entry name" value="PCMT"/>
</dbReference>
<comment type="subcellular location">
    <subcellularLocation>
        <location evidence="1">Cytoplasm</location>
    </subcellularLocation>
</comment>
<evidence type="ECO:0000256" key="7">
    <source>
        <dbReference type="ARBA" id="ARBA00022679"/>
    </source>
</evidence>
<evidence type="ECO:0000256" key="1">
    <source>
        <dbReference type="ARBA" id="ARBA00004496"/>
    </source>
</evidence>
<evidence type="ECO:0000256" key="9">
    <source>
        <dbReference type="ARBA" id="ARBA00030757"/>
    </source>
</evidence>
<evidence type="ECO:0000313" key="13">
    <source>
        <dbReference type="Proteomes" id="UP000237846"/>
    </source>
</evidence>
<evidence type="ECO:0000256" key="11">
    <source>
        <dbReference type="ARBA" id="ARBA00031350"/>
    </source>
</evidence>
<dbReference type="InterPro" id="IPR026448">
    <property type="entry name" value="Methyltr_grasp"/>
</dbReference>
<dbReference type="RefSeq" id="WP_106242435.1">
    <property type="nucleotide sequence ID" value="NZ_PVZC01000002.1"/>
</dbReference>
<evidence type="ECO:0000256" key="2">
    <source>
        <dbReference type="ARBA" id="ARBA00005369"/>
    </source>
</evidence>